<feature type="transmembrane region" description="Helical" evidence="3">
    <location>
        <begin position="390"/>
        <end position="410"/>
    </location>
</feature>
<dbReference type="AlphaFoldDB" id="A0A814GHQ1"/>
<dbReference type="SMART" id="SM00369">
    <property type="entry name" value="LRR_TYP"/>
    <property type="match status" value="2"/>
</dbReference>
<evidence type="ECO:0000313" key="4">
    <source>
        <dbReference type="EMBL" id="CAF0996496.1"/>
    </source>
</evidence>
<reference evidence="4" key="1">
    <citation type="submission" date="2021-02" db="EMBL/GenBank/DDBJ databases">
        <authorList>
            <person name="Nowell W R."/>
        </authorList>
    </citation>
    <scope>NUCLEOTIDE SEQUENCE</scope>
    <source>
        <strain evidence="4">Ploen Becks lab</strain>
    </source>
</reference>
<accession>A0A814GHQ1</accession>
<evidence type="ECO:0000256" key="3">
    <source>
        <dbReference type="SAM" id="Phobius"/>
    </source>
</evidence>
<dbReference type="InterPro" id="IPR003591">
    <property type="entry name" value="Leu-rich_rpt_typical-subtyp"/>
</dbReference>
<keyword evidence="2" id="KW-0677">Repeat</keyword>
<comment type="caution">
    <text evidence="4">The sequence shown here is derived from an EMBL/GenBank/DDBJ whole genome shotgun (WGS) entry which is preliminary data.</text>
</comment>
<keyword evidence="3" id="KW-0472">Membrane</keyword>
<dbReference type="SUPFAM" id="SSF52058">
    <property type="entry name" value="L domain-like"/>
    <property type="match status" value="1"/>
</dbReference>
<dbReference type="PANTHER" id="PTHR45712">
    <property type="entry name" value="AGAP008170-PA"/>
    <property type="match status" value="1"/>
</dbReference>
<organism evidence="4 5">
    <name type="scientific">Brachionus calyciflorus</name>
    <dbReference type="NCBI Taxonomy" id="104777"/>
    <lineage>
        <taxon>Eukaryota</taxon>
        <taxon>Metazoa</taxon>
        <taxon>Spiralia</taxon>
        <taxon>Gnathifera</taxon>
        <taxon>Rotifera</taxon>
        <taxon>Eurotatoria</taxon>
        <taxon>Monogononta</taxon>
        <taxon>Pseudotrocha</taxon>
        <taxon>Ploima</taxon>
        <taxon>Brachionidae</taxon>
        <taxon>Brachionus</taxon>
    </lineage>
</organism>
<sequence length="420" mass="49453">MKKFIFKLIFISFFYKLSFSFGLNNSLNERKTQNTDTFDLITRQNSISHPIQSSLKIHFLNSNLSESFFNQNITNDNLIQIEIINCSILNHPNLTRFFNLSHINLSFNLIKFLNTTDIYPLSVENIILNDNLIDLIDENIFSQLPKLKYVNLSNNRIKSIDKLSFKSSYFQSLFIQNNKLEFFNELWFRSNTDLDLNELNLDFNDLKAIPKIYGNIRSIKTISLTNQFHFTWLKLEFWRANSQIGNTSLFSLNLSNNKLRSINFDLFCYMEQNKNEFKINRMDVRNTSLDSYELLCMKYQQLTFSSDFNVDFGLENSTMPLCKKKYRKFCDIKRVKKLNPWIVMLIVFSVILLIMLCMIAYMGFCIVGLMSSISSCLGSTNKWSDYFSRMFQYCCCPVLVFCAFEVPVILNRLNCFKKSK</sequence>
<keyword evidence="1" id="KW-0433">Leucine-rich repeat</keyword>
<dbReference type="InterPro" id="IPR032675">
    <property type="entry name" value="LRR_dom_sf"/>
</dbReference>
<dbReference type="InterPro" id="IPR001611">
    <property type="entry name" value="Leu-rich_rpt"/>
</dbReference>
<name>A0A814GHQ1_9BILA</name>
<dbReference type="PANTHER" id="PTHR45712:SF22">
    <property type="entry name" value="INSULIN-LIKE GROWTH FACTOR-BINDING PROTEIN COMPLEX ACID LABILE SUBUNIT"/>
    <property type="match status" value="1"/>
</dbReference>
<keyword evidence="5" id="KW-1185">Reference proteome</keyword>
<evidence type="ECO:0000256" key="1">
    <source>
        <dbReference type="ARBA" id="ARBA00022614"/>
    </source>
</evidence>
<dbReference type="Gene3D" id="3.80.10.10">
    <property type="entry name" value="Ribonuclease Inhibitor"/>
    <property type="match status" value="1"/>
</dbReference>
<evidence type="ECO:0000313" key="5">
    <source>
        <dbReference type="Proteomes" id="UP000663879"/>
    </source>
</evidence>
<dbReference type="Pfam" id="PF13855">
    <property type="entry name" value="LRR_8"/>
    <property type="match status" value="1"/>
</dbReference>
<evidence type="ECO:0000256" key="2">
    <source>
        <dbReference type="ARBA" id="ARBA00022737"/>
    </source>
</evidence>
<feature type="transmembrane region" description="Helical" evidence="3">
    <location>
        <begin position="341"/>
        <end position="370"/>
    </location>
</feature>
<keyword evidence="3" id="KW-1133">Transmembrane helix</keyword>
<protein>
    <submittedName>
        <fullName evidence="4">Uncharacterized protein</fullName>
    </submittedName>
</protein>
<dbReference type="Proteomes" id="UP000663879">
    <property type="component" value="Unassembled WGS sequence"/>
</dbReference>
<keyword evidence="3" id="KW-0812">Transmembrane</keyword>
<gene>
    <name evidence="4" type="ORF">OXX778_LOCUS16184</name>
</gene>
<dbReference type="PROSITE" id="PS51450">
    <property type="entry name" value="LRR"/>
    <property type="match status" value="2"/>
</dbReference>
<proteinExistence type="predicted"/>
<dbReference type="InterPro" id="IPR050333">
    <property type="entry name" value="SLRP"/>
</dbReference>
<dbReference type="OrthoDB" id="1394818at2759"/>
<dbReference type="EMBL" id="CAJNOC010003755">
    <property type="protein sequence ID" value="CAF0996496.1"/>
    <property type="molecule type" value="Genomic_DNA"/>
</dbReference>